<dbReference type="PANTHER" id="PTHR20935">
    <property type="entry name" value="PHOSPHOGLYCERATE MUTASE-RELATED"/>
    <property type="match status" value="1"/>
</dbReference>
<dbReference type="InterPro" id="IPR051021">
    <property type="entry name" value="Mito_Ser/Thr_phosphatase"/>
</dbReference>
<dbReference type="GO" id="GO:0005739">
    <property type="term" value="C:mitochondrion"/>
    <property type="evidence" value="ECO:0007669"/>
    <property type="project" value="TreeGrafter"/>
</dbReference>
<gene>
    <name evidence="2" type="ORF">SBAD_LOCUS4944</name>
</gene>
<reference evidence="4" key="1">
    <citation type="submission" date="2016-06" db="UniProtKB">
        <authorList>
            <consortium name="WormBaseParasite"/>
        </authorList>
    </citation>
    <scope>IDENTIFICATION</scope>
</reference>
<evidence type="ECO:0000256" key="1">
    <source>
        <dbReference type="ARBA" id="ARBA00006717"/>
    </source>
</evidence>
<dbReference type="AlphaFoldDB" id="A0A183IMU8"/>
<keyword evidence="3" id="KW-1185">Reference proteome</keyword>
<name>A0A183IMU8_9BILA</name>
<evidence type="ECO:0000313" key="4">
    <source>
        <dbReference type="WBParaSite" id="SBAD_0000514401-mRNA-1"/>
    </source>
</evidence>
<dbReference type="Proteomes" id="UP000270296">
    <property type="component" value="Unassembled WGS sequence"/>
</dbReference>
<dbReference type="GO" id="GO:0004722">
    <property type="term" value="F:protein serine/threonine phosphatase activity"/>
    <property type="evidence" value="ECO:0007669"/>
    <property type="project" value="TreeGrafter"/>
</dbReference>
<dbReference type="WBParaSite" id="SBAD_0000514401-mRNA-1">
    <property type="protein sequence ID" value="SBAD_0000514401-mRNA-1"/>
    <property type="gene ID" value="SBAD_0000514401"/>
</dbReference>
<dbReference type="OrthoDB" id="2118094at2759"/>
<proteinExistence type="inferred from homology"/>
<accession>A0A183IMU8</accession>
<sequence>MSVPHCSVTWLVIRPNGRVTLRCLGDSGFIPPSMVTY</sequence>
<dbReference type="GO" id="GO:0090141">
    <property type="term" value="P:positive regulation of mitochondrial fission"/>
    <property type="evidence" value="ECO:0007669"/>
    <property type="project" value="TreeGrafter"/>
</dbReference>
<comment type="similarity">
    <text evidence="1">Belongs to the phosphoglycerate mutase family. BPG-dependent PGAM subfamily.</text>
</comment>
<dbReference type="PANTHER" id="PTHR20935:SF0">
    <property type="entry name" value="SERINE_THREONINE-PROTEIN PHOSPHATASE PGAM5, MITOCHONDRIAL"/>
    <property type="match status" value="1"/>
</dbReference>
<evidence type="ECO:0000313" key="3">
    <source>
        <dbReference type="Proteomes" id="UP000270296"/>
    </source>
</evidence>
<reference evidence="2 3" key="2">
    <citation type="submission" date="2018-11" db="EMBL/GenBank/DDBJ databases">
        <authorList>
            <consortium name="Pathogen Informatics"/>
        </authorList>
    </citation>
    <scope>NUCLEOTIDE SEQUENCE [LARGE SCALE GENOMIC DNA]</scope>
</reference>
<dbReference type="EMBL" id="UZAM01008645">
    <property type="protein sequence ID" value="VDP05798.1"/>
    <property type="molecule type" value="Genomic_DNA"/>
</dbReference>
<organism evidence="4">
    <name type="scientific">Soboliphyme baturini</name>
    <dbReference type="NCBI Taxonomy" id="241478"/>
    <lineage>
        <taxon>Eukaryota</taxon>
        <taxon>Metazoa</taxon>
        <taxon>Ecdysozoa</taxon>
        <taxon>Nematoda</taxon>
        <taxon>Enoplea</taxon>
        <taxon>Dorylaimia</taxon>
        <taxon>Dioctophymatida</taxon>
        <taxon>Dioctophymatoidea</taxon>
        <taxon>Soboliphymatidae</taxon>
        <taxon>Soboliphyme</taxon>
    </lineage>
</organism>
<evidence type="ECO:0000313" key="2">
    <source>
        <dbReference type="EMBL" id="VDP05798.1"/>
    </source>
</evidence>
<protein>
    <submittedName>
        <fullName evidence="2 4">Uncharacterized protein</fullName>
    </submittedName>
</protein>